<comment type="caution">
    <text evidence="8">The sequence shown here is derived from an EMBL/GenBank/DDBJ whole genome shotgun (WGS) entry which is preliminary data.</text>
</comment>
<evidence type="ECO:0000256" key="6">
    <source>
        <dbReference type="SAM" id="SignalP"/>
    </source>
</evidence>
<dbReference type="Gene3D" id="2.40.160.20">
    <property type="match status" value="1"/>
</dbReference>
<dbReference type="InterPro" id="IPR051692">
    <property type="entry name" value="OMP-like"/>
</dbReference>
<evidence type="ECO:0000256" key="2">
    <source>
        <dbReference type="ARBA" id="ARBA00022729"/>
    </source>
</evidence>
<proteinExistence type="inferred from homology"/>
<feature type="domain" description="Outer membrane protein beta-barrel" evidence="7">
    <location>
        <begin position="11"/>
        <end position="245"/>
    </location>
</feature>
<dbReference type="InterPro" id="IPR011250">
    <property type="entry name" value="OMP/PagP_B-barrel"/>
</dbReference>
<dbReference type="AlphaFoldDB" id="A0A512ISS9"/>
<dbReference type="PANTHER" id="PTHR34001">
    <property type="entry name" value="BLL7405 PROTEIN"/>
    <property type="match status" value="1"/>
</dbReference>
<feature type="chain" id="PRO_5022231267" evidence="6">
    <location>
        <begin position="23"/>
        <end position="245"/>
    </location>
</feature>
<evidence type="ECO:0000313" key="9">
    <source>
        <dbReference type="Proteomes" id="UP000321258"/>
    </source>
</evidence>
<dbReference type="SUPFAM" id="SSF56925">
    <property type="entry name" value="OMPA-like"/>
    <property type="match status" value="1"/>
</dbReference>
<dbReference type="Pfam" id="PF13505">
    <property type="entry name" value="OMP_b-brl"/>
    <property type="match status" value="1"/>
</dbReference>
<dbReference type="OrthoDB" id="8455142at2"/>
<protein>
    <submittedName>
        <fullName evidence="8">Outer-membrane immunogenic protein</fullName>
    </submittedName>
</protein>
<keyword evidence="3" id="KW-0472">Membrane</keyword>
<keyword evidence="4" id="KW-0998">Cell outer membrane</keyword>
<name>A0A512ISS9_9HYPH</name>
<organism evidence="8 9">
    <name type="scientific">Methylobacterium haplocladii</name>
    <dbReference type="NCBI Taxonomy" id="1176176"/>
    <lineage>
        <taxon>Bacteria</taxon>
        <taxon>Pseudomonadati</taxon>
        <taxon>Pseudomonadota</taxon>
        <taxon>Alphaproteobacteria</taxon>
        <taxon>Hyphomicrobiales</taxon>
        <taxon>Methylobacteriaceae</taxon>
        <taxon>Methylobacterium</taxon>
    </lineage>
</organism>
<keyword evidence="9" id="KW-1185">Reference proteome</keyword>
<dbReference type="GO" id="GO:0009279">
    <property type="term" value="C:cell outer membrane"/>
    <property type="evidence" value="ECO:0007669"/>
    <property type="project" value="UniProtKB-SubCell"/>
</dbReference>
<feature type="signal peptide" evidence="6">
    <location>
        <begin position="1"/>
        <end position="22"/>
    </location>
</feature>
<evidence type="ECO:0000256" key="3">
    <source>
        <dbReference type="ARBA" id="ARBA00023136"/>
    </source>
</evidence>
<evidence type="ECO:0000259" key="7">
    <source>
        <dbReference type="Pfam" id="PF13505"/>
    </source>
</evidence>
<dbReference type="RefSeq" id="WP_147080366.1">
    <property type="nucleotide sequence ID" value="NZ_BJZT01000035.1"/>
</dbReference>
<dbReference type="InterPro" id="IPR027385">
    <property type="entry name" value="Beta-barrel_OMP"/>
</dbReference>
<evidence type="ECO:0000256" key="4">
    <source>
        <dbReference type="ARBA" id="ARBA00023237"/>
    </source>
</evidence>
<dbReference type="PANTHER" id="PTHR34001:SF3">
    <property type="entry name" value="BLL7405 PROTEIN"/>
    <property type="match status" value="1"/>
</dbReference>
<evidence type="ECO:0000256" key="5">
    <source>
        <dbReference type="ARBA" id="ARBA00038306"/>
    </source>
</evidence>
<comment type="subcellular location">
    <subcellularLocation>
        <location evidence="1">Cell outer membrane</location>
    </subcellularLocation>
</comment>
<comment type="similarity">
    <text evidence="5">Belongs to the Omp25/RopB family.</text>
</comment>
<dbReference type="EMBL" id="BJZT01000035">
    <property type="protein sequence ID" value="GEP00768.1"/>
    <property type="molecule type" value="Genomic_DNA"/>
</dbReference>
<evidence type="ECO:0000256" key="1">
    <source>
        <dbReference type="ARBA" id="ARBA00004442"/>
    </source>
</evidence>
<dbReference type="Proteomes" id="UP000321258">
    <property type="component" value="Unassembled WGS sequence"/>
</dbReference>
<evidence type="ECO:0000313" key="8">
    <source>
        <dbReference type="EMBL" id="GEP00768.1"/>
    </source>
</evidence>
<gene>
    <name evidence="8" type="ORF">MHA02_31550</name>
</gene>
<keyword evidence="2 6" id="KW-0732">Signal</keyword>
<reference evidence="8 9" key="1">
    <citation type="submission" date="2019-07" db="EMBL/GenBank/DDBJ databases">
        <title>Whole genome shotgun sequence of Methylobacterium haplocladii NBRC 107714.</title>
        <authorList>
            <person name="Hosoyama A."/>
            <person name="Uohara A."/>
            <person name="Ohji S."/>
            <person name="Ichikawa N."/>
        </authorList>
    </citation>
    <scope>NUCLEOTIDE SEQUENCE [LARGE SCALE GENOMIC DNA]</scope>
    <source>
        <strain evidence="8 9">NBRC 107714</strain>
    </source>
</reference>
<accession>A0A512ISS9</accession>
<sequence length="245" mass="24963">MTRRLLAAALCAGTLAAASAQAADLPRRAAAPPPVPIPPAFTWTGFYVGVNAGYGFRSGSSTFTDATYGTVTGGGSGGGIVGGAQAGYNYQFTQGSGFVVGLETDIQGAGFSGGGTALIGTTPYYNVSPSLDYFGTVRGRAGYAFDRWLVYGTGGLAYGGGRTSSNASAYPYTLPDTSRIGYAVGGGVEYALTDHVSVKLEGLYVNLGKGTAGTTYYDTATPAYYGTGRSDSGFGIARAGLNYRF</sequence>